<accession>A0A822CTE9</accession>
<protein>
    <submittedName>
        <fullName evidence="1">Uncharacterized protein</fullName>
    </submittedName>
</protein>
<dbReference type="EMBL" id="CAJOBR010052032">
    <property type="protein sequence ID" value="CAF5053084.1"/>
    <property type="molecule type" value="Genomic_DNA"/>
</dbReference>
<comment type="caution">
    <text evidence="1">The sequence shown here is derived from an EMBL/GenBank/DDBJ whole genome shotgun (WGS) entry which is preliminary data.</text>
</comment>
<sequence>GSSLPISVMLSASHGTMDIVHWMNCFIEKYKQVYGFSNPFSKPPVIHSDRASAFLLAGIQIFNQDETMDRYIERCWRILQRTATKRDLEITIAHACLGHFM</sequence>
<evidence type="ECO:0000313" key="2">
    <source>
        <dbReference type="Proteomes" id="UP000663848"/>
    </source>
</evidence>
<reference evidence="1" key="1">
    <citation type="submission" date="2021-02" db="EMBL/GenBank/DDBJ databases">
        <authorList>
            <person name="Nowell W R."/>
        </authorList>
    </citation>
    <scope>NUCLEOTIDE SEQUENCE</scope>
</reference>
<feature type="non-terminal residue" evidence="1">
    <location>
        <position position="101"/>
    </location>
</feature>
<gene>
    <name evidence="1" type="ORF">QYT958_LOCUS42176</name>
</gene>
<evidence type="ECO:0000313" key="1">
    <source>
        <dbReference type="EMBL" id="CAF5053084.1"/>
    </source>
</evidence>
<name>A0A822CTE9_9BILA</name>
<feature type="non-terminal residue" evidence="1">
    <location>
        <position position="1"/>
    </location>
</feature>
<dbReference type="Proteomes" id="UP000663848">
    <property type="component" value="Unassembled WGS sequence"/>
</dbReference>
<proteinExistence type="predicted"/>
<dbReference type="AlphaFoldDB" id="A0A822CTE9"/>
<organism evidence="1 2">
    <name type="scientific">Rotaria socialis</name>
    <dbReference type="NCBI Taxonomy" id="392032"/>
    <lineage>
        <taxon>Eukaryota</taxon>
        <taxon>Metazoa</taxon>
        <taxon>Spiralia</taxon>
        <taxon>Gnathifera</taxon>
        <taxon>Rotifera</taxon>
        <taxon>Eurotatoria</taxon>
        <taxon>Bdelloidea</taxon>
        <taxon>Philodinida</taxon>
        <taxon>Philodinidae</taxon>
        <taxon>Rotaria</taxon>
    </lineage>
</organism>